<dbReference type="Proteomes" id="UP000000491">
    <property type="component" value="Chromosome"/>
</dbReference>
<proteinExistence type="predicted"/>
<dbReference type="HOGENOM" id="CLU_3376899_0_0_5"/>
<dbReference type="AlphaFoldDB" id="F8EVD7"/>
<name>F8EVD7_ZYMMT</name>
<sequence>MVSQIEIKNRQCSTLSDQYDYLVKGKINYYEGVS</sequence>
<reference evidence="1 2" key="1">
    <citation type="journal article" date="2011" name="J. Bacteriol.">
        <title>Genome sequence of the ethanol-producing Zymomonas mobilis subsp. pomaceae lectotype strain ATCC 29192.</title>
        <authorList>
            <person name="Kouvelis V.N."/>
            <person name="Davenport K.W."/>
            <person name="Brettin T.S."/>
            <person name="Bruce D."/>
            <person name="Detter C."/>
            <person name="Han C.S."/>
            <person name="Nolan M."/>
            <person name="Tapia R."/>
            <person name="Damoulaki A."/>
            <person name="Kyrpides N.C."/>
            <person name="Typas M.A."/>
            <person name="Pappas K.M."/>
        </authorList>
    </citation>
    <scope>NUCLEOTIDE SEQUENCE [LARGE SCALE GENOMIC DNA]</scope>
    <source>
        <strain evidence="2">ATCC 29192 / DSM 22645 / JCM 10191 / CCUG 17912 / NBRC 13757 / NCIMB 11200 / NRRL B-4491 / Barker I</strain>
    </source>
</reference>
<dbReference type="EMBL" id="CP002865">
    <property type="protein sequence ID" value="AEI37344.1"/>
    <property type="molecule type" value="Genomic_DNA"/>
</dbReference>
<accession>F8EVD7</accession>
<gene>
    <name evidence="1" type="ordered locus">Zymop_0441</name>
</gene>
<dbReference type="KEGG" id="zmp:Zymop_0441"/>
<protein>
    <submittedName>
        <fullName evidence="1">Uncharacterized protein</fullName>
    </submittedName>
</protein>
<organism evidence="1 2">
    <name type="scientific">Zymomonas mobilis subsp. pomaceae (strain ATCC 29192 / DSM 22645 / JCM 10191 / CCUG 17912 / NBRC 13757 / NCIMB 11200 / NRRL B-4491 / Barker I)</name>
    <dbReference type="NCBI Taxonomy" id="579138"/>
    <lineage>
        <taxon>Bacteria</taxon>
        <taxon>Pseudomonadati</taxon>
        <taxon>Pseudomonadota</taxon>
        <taxon>Alphaproteobacteria</taxon>
        <taxon>Sphingomonadales</taxon>
        <taxon>Zymomonadaceae</taxon>
        <taxon>Zymomonas</taxon>
    </lineage>
</organism>
<evidence type="ECO:0000313" key="2">
    <source>
        <dbReference type="Proteomes" id="UP000000491"/>
    </source>
</evidence>
<evidence type="ECO:0000313" key="1">
    <source>
        <dbReference type="EMBL" id="AEI37344.1"/>
    </source>
</evidence>